<gene>
    <name evidence="1" type="ORF">LQ564_08700</name>
</gene>
<dbReference type="Proteomes" id="UP001179361">
    <property type="component" value="Unassembled WGS sequence"/>
</dbReference>
<protein>
    <submittedName>
        <fullName evidence="1">Uncharacterized protein</fullName>
    </submittedName>
</protein>
<sequence>MALLLRLFSPRRRKTQMDVAGRAAEVVVQVLYDVGVDRFLAGSMLLDRRLRICFYAAPPIESPIFLAKVPVRELTQARAFAARVEAAGFDAALERHVAALVEELMDALCKHAPGLRALPRERGSED</sequence>
<comment type="caution">
    <text evidence="1">The sequence shown here is derived from an EMBL/GenBank/DDBJ whole genome shotgun (WGS) entry which is preliminary data.</text>
</comment>
<evidence type="ECO:0000313" key="2">
    <source>
        <dbReference type="Proteomes" id="UP001179361"/>
    </source>
</evidence>
<organism evidence="1 2">
    <name type="scientific">Massilia phyllostachyos</name>
    <dbReference type="NCBI Taxonomy" id="2898585"/>
    <lineage>
        <taxon>Bacteria</taxon>
        <taxon>Pseudomonadati</taxon>
        <taxon>Pseudomonadota</taxon>
        <taxon>Betaproteobacteria</taxon>
        <taxon>Burkholderiales</taxon>
        <taxon>Oxalobacteraceae</taxon>
        <taxon>Telluria group</taxon>
        <taxon>Massilia</taxon>
    </lineage>
</organism>
<proteinExistence type="predicted"/>
<reference evidence="1" key="1">
    <citation type="submission" date="2021-11" db="EMBL/GenBank/DDBJ databases">
        <title>The complete genome of Massilia sp sp. G4R7.</title>
        <authorList>
            <person name="Liu L."/>
            <person name="Yue J."/>
            <person name="Yuan J."/>
            <person name="Yang F."/>
            <person name="Li L."/>
        </authorList>
    </citation>
    <scope>NUCLEOTIDE SEQUENCE</scope>
    <source>
        <strain evidence="1">G4R7</strain>
    </source>
</reference>
<evidence type="ECO:0000313" key="1">
    <source>
        <dbReference type="EMBL" id="MCD2516391.1"/>
    </source>
</evidence>
<accession>A0ABS8Q5Z6</accession>
<dbReference type="EMBL" id="JAJNOC010000002">
    <property type="protein sequence ID" value="MCD2516391.1"/>
    <property type="molecule type" value="Genomic_DNA"/>
</dbReference>
<keyword evidence="2" id="KW-1185">Reference proteome</keyword>
<dbReference type="RefSeq" id="WP_231057709.1">
    <property type="nucleotide sequence ID" value="NZ_JAJNOC010000002.1"/>
</dbReference>
<name>A0ABS8Q5Z6_9BURK</name>